<organism evidence="1 2">
    <name type="scientific">Paenibacillus rhizosphaerae</name>
    <dbReference type="NCBI Taxonomy" id="297318"/>
    <lineage>
        <taxon>Bacteria</taxon>
        <taxon>Bacillati</taxon>
        <taxon>Bacillota</taxon>
        <taxon>Bacilli</taxon>
        <taxon>Bacillales</taxon>
        <taxon>Paenibacillaceae</taxon>
        <taxon>Paenibacillus</taxon>
    </lineage>
</organism>
<sequence length="59" mass="6533">MAGCSLIIMLSFPTVIAIVEFHITKKGGWTLTPAAVSDFIELIEFEIAPNIHHPAQQRK</sequence>
<dbReference type="Proteomes" id="UP000517523">
    <property type="component" value="Unassembled WGS sequence"/>
</dbReference>
<proteinExistence type="predicted"/>
<dbReference type="AlphaFoldDB" id="A0A839TYE0"/>
<comment type="caution">
    <text evidence="1">The sequence shown here is derived from an EMBL/GenBank/DDBJ whole genome shotgun (WGS) entry which is preliminary data.</text>
</comment>
<gene>
    <name evidence="1" type="ORF">FHS19_007013</name>
</gene>
<protein>
    <submittedName>
        <fullName evidence="1">Uncharacterized protein</fullName>
    </submittedName>
</protein>
<dbReference type="EMBL" id="JACHXJ010000015">
    <property type="protein sequence ID" value="MBB3132284.1"/>
    <property type="molecule type" value="Genomic_DNA"/>
</dbReference>
<name>A0A839TYE0_9BACL</name>
<evidence type="ECO:0000313" key="2">
    <source>
        <dbReference type="Proteomes" id="UP000517523"/>
    </source>
</evidence>
<dbReference type="RefSeq" id="WP_183587983.1">
    <property type="nucleotide sequence ID" value="NZ_JACHXJ010000015.1"/>
</dbReference>
<accession>A0A839TYE0</accession>
<reference evidence="1 2" key="1">
    <citation type="submission" date="2020-08" db="EMBL/GenBank/DDBJ databases">
        <title>Genomic Encyclopedia of Type Strains, Phase III (KMG-III): the genomes of soil and plant-associated and newly described type strains.</title>
        <authorList>
            <person name="Whitman W."/>
        </authorList>
    </citation>
    <scope>NUCLEOTIDE SEQUENCE [LARGE SCALE GENOMIC DNA]</scope>
    <source>
        <strain evidence="1 2">CECT 5831</strain>
    </source>
</reference>
<evidence type="ECO:0000313" key="1">
    <source>
        <dbReference type="EMBL" id="MBB3132284.1"/>
    </source>
</evidence>